<dbReference type="GO" id="GO:0003723">
    <property type="term" value="F:RNA binding"/>
    <property type="evidence" value="ECO:0007669"/>
    <property type="project" value="UniProtKB-KW"/>
</dbReference>
<dbReference type="Pfam" id="PF01479">
    <property type="entry name" value="S4"/>
    <property type="match status" value="1"/>
</dbReference>
<dbReference type="InterPro" id="IPR036986">
    <property type="entry name" value="S4_RNA-bd_sf"/>
</dbReference>
<dbReference type="RefSeq" id="WP_055243176.1">
    <property type="nucleotide sequence ID" value="NZ_CP071250.1"/>
</dbReference>
<keyword evidence="1" id="KW-0694">RNA-binding</keyword>
<organism evidence="3 4">
    <name type="scientific">Turicibacter bilis</name>
    <dbReference type="NCBI Taxonomy" id="2735723"/>
    <lineage>
        <taxon>Bacteria</taxon>
        <taxon>Bacillati</taxon>
        <taxon>Bacillota</taxon>
        <taxon>Erysipelotrichia</taxon>
        <taxon>Erysipelotrichales</taxon>
        <taxon>Turicibacteraceae</taxon>
        <taxon>Turicibacter</taxon>
    </lineage>
</organism>
<evidence type="ECO:0000313" key="3">
    <source>
        <dbReference type="EMBL" id="UUF07837.1"/>
    </source>
</evidence>
<evidence type="ECO:0000256" key="1">
    <source>
        <dbReference type="PROSITE-ProRule" id="PRU00182"/>
    </source>
</evidence>
<dbReference type="PROSITE" id="PS50889">
    <property type="entry name" value="S4"/>
    <property type="match status" value="1"/>
</dbReference>
<dbReference type="Proteomes" id="UP001058072">
    <property type="component" value="Chromosome"/>
</dbReference>
<dbReference type="SMART" id="SM00363">
    <property type="entry name" value="S4"/>
    <property type="match status" value="1"/>
</dbReference>
<accession>A0A9Q9CPY5</accession>
<gene>
    <name evidence="3" type="ORF">J0J70_09435</name>
</gene>
<dbReference type="Pfam" id="PF17774">
    <property type="entry name" value="YlmH_RBD"/>
    <property type="match status" value="1"/>
</dbReference>
<name>A0A9Q9CPY5_9FIRM</name>
<dbReference type="CDD" id="cd00165">
    <property type="entry name" value="S4"/>
    <property type="match status" value="1"/>
</dbReference>
<feature type="domain" description="RNA-binding S4" evidence="2">
    <location>
        <begin position="180"/>
        <end position="242"/>
    </location>
</feature>
<dbReference type="Gene3D" id="3.30.1370.160">
    <property type="match status" value="1"/>
</dbReference>
<dbReference type="SUPFAM" id="SSF55174">
    <property type="entry name" value="Alpha-L RNA-binding motif"/>
    <property type="match status" value="1"/>
</dbReference>
<dbReference type="InterPro" id="IPR002942">
    <property type="entry name" value="S4_RNA-bd"/>
</dbReference>
<evidence type="ECO:0000259" key="2">
    <source>
        <dbReference type="SMART" id="SM00363"/>
    </source>
</evidence>
<dbReference type="InterPro" id="IPR040591">
    <property type="entry name" value="RqcP2_RBD"/>
</dbReference>
<reference evidence="3" key="1">
    <citation type="submission" date="2021-03" db="EMBL/GenBank/DDBJ databases">
        <title>Comparative Genomics and Metabolomics in the genus Turicibacter.</title>
        <authorList>
            <person name="Maki J."/>
            <person name="Looft T."/>
        </authorList>
    </citation>
    <scope>NUCLEOTIDE SEQUENCE</scope>
    <source>
        <strain evidence="3">ISU324</strain>
    </source>
</reference>
<proteinExistence type="predicted"/>
<dbReference type="InterPro" id="IPR012677">
    <property type="entry name" value="Nucleotide-bd_a/b_plait_sf"/>
</dbReference>
<dbReference type="Gene3D" id="3.30.70.330">
    <property type="match status" value="1"/>
</dbReference>
<sequence>MRLEHFNKHEYEFVTKVNDWIHQVYYSHKIKKTKFLTPREQQVVQVLVNEFEDVVVRFEGGFKNAERKRAIIIPAYLSGELFDQTVVGYEVQYHHRLVTIEHRQVLGSLTALNIDRALVGDILVLETGKIYVAICEEFASFIMQYFTKVGRHPISLLKVDIKGLEKLEQYEENEYIISSMRLDVVVASLMKASRSEVFEYMKQGNIQLNFKLEQNHSYQCKIGDVISIKRYGRYKLLAQKSITKSGRIVVIIGKTV</sequence>
<dbReference type="EMBL" id="CP071250">
    <property type="protein sequence ID" value="UUF07837.1"/>
    <property type="molecule type" value="Genomic_DNA"/>
</dbReference>
<dbReference type="AlphaFoldDB" id="A0A9Q9CPY5"/>
<protein>
    <submittedName>
        <fullName evidence="3">RNA-binding protein</fullName>
    </submittedName>
</protein>
<dbReference type="Gene3D" id="3.10.290.10">
    <property type="entry name" value="RNA-binding S4 domain"/>
    <property type="match status" value="1"/>
</dbReference>
<evidence type="ECO:0000313" key="4">
    <source>
        <dbReference type="Proteomes" id="UP001058072"/>
    </source>
</evidence>